<dbReference type="SUPFAM" id="SSF160582">
    <property type="entry name" value="MbtH-like"/>
    <property type="match status" value="1"/>
</dbReference>
<protein>
    <recommendedName>
        <fullName evidence="1">MbtH-like domain-containing protein</fullName>
    </recommendedName>
</protein>
<dbReference type="Proteomes" id="UP000642748">
    <property type="component" value="Unassembled WGS sequence"/>
</dbReference>
<name>A0A8J3QJ51_9ACTN</name>
<dbReference type="SMART" id="SM00923">
    <property type="entry name" value="MbtH"/>
    <property type="match status" value="1"/>
</dbReference>
<dbReference type="InterPro" id="IPR037407">
    <property type="entry name" value="MLP_fam"/>
</dbReference>
<gene>
    <name evidence="2" type="ORF">Raf01_00700</name>
</gene>
<keyword evidence="3" id="KW-1185">Reference proteome</keyword>
<dbReference type="EMBL" id="BONZ01000001">
    <property type="protein sequence ID" value="GIH11898.1"/>
    <property type="molecule type" value="Genomic_DNA"/>
</dbReference>
<comment type="caution">
    <text evidence="2">The sequence shown here is derived from an EMBL/GenBank/DDBJ whole genome shotgun (WGS) entry which is preliminary data.</text>
</comment>
<sequence length="134" mass="14810">MAVPVRGSTDSHALVYCFYLSTLDDHVTDKRLLRFGGRDVRTHLRNTFSGWAARVTSPFDSPDSRYVALVNGEGQYSLWPAEVNVPDGWRVAHGADSRDGCLDHIERTWTDLRPASLVRQPAGAAEGPDVTDRG</sequence>
<dbReference type="GO" id="GO:0005829">
    <property type="term" value="C:cytosol"/>
    <property type="evidence" value="ECO:0007669"/>
    <property type="project" value="TreeGrafter"/>
</dbReference>
<dbReference type="PANTHER" id="PTHR38444:SF1">
    <property type="entry name" value="ENTEROBACTIN BIOSYNTHESIS PROTEIN YBDZ"/>
    <property type="match status" value="1"/>
</dbReference>
<evidence type="ECO:0000313" key="2">
    <source>
        <dbReference type="EMBL" id="GIH11898.1"/>
    </source>
</evidence>
<dbReference type="GO" id="GO:0019290">
    <property type="term" value="P:siderophore biosynthetic process"/>
    <property type="evidence" value="ECO:0007669"/>
    <property type="project" value="TreeGrafter"/>
</dbReference>
<accession>A0A8J3QJ51</accession>
<dbReference type="InterPro" id="IPR038020">
    <property type="entry name" value="MbtH-like_sf"/>
</dbReference>
<dbReference type="PANTHER" id="PTHR38444">
    <property type="entry name" value="ENTEROBACTIN BIOSYNTHESIS PROTEIN YBDZ"/>
    <property type="match status" value="1"/>
</dbReference>
<proteinExistence type="predicted"/>
<dbReference type="AlphaFoldDB" id="A0A8J3QJ51"/>
<organism evidence="2 3">
    <name type="scientific">Rugosimonospora africana</name>
    <dbReference type="NCBI Taxonomy" id="556532"/>
    <lineage>
        <taxon>Bacteria</taxon>
        <taxon>Bacillati</taxon>
        <taxon>Actinomycetota</taxon>
        <taxon>Actinomycetes</taxon>
        <taxon>Micromonosporales</taxon>
        <taxon>Micromonosporaceae</taxon>
        <taxon>Rugosimonospora</taxon>
    </lineage>
</organism>
<reference evidence="2" key="1">
    <citation type="submission" date="2021-01" db="EMBL/GenBank/DDBJ databases">
        <title>Whole genome shotgun sequence of Rugosimonospora africana NBRC 104875.</title>
        <authorList>
            <person name="Komaki H."/>
            <person name="Tamura T."/>
        </authorList>
    </citation>
    <scope>NUCLEOTIDE SEQUENCE</scope>
    <source>
        <strain evidence="2">NBRC 104875</strain>
    </source>
</reference>
<dbReference type="Pfam" id="PF03621">
    <property type="entry name" value="MbtH"/>
    <property type="match status" value="1"/>
</dbReference>
<dbReference type="Gene3D" id="3.90.820.10">
    <property type="entry name" value="Structural Genomics, Unknown Function 30-nov-00 1gh9 Mol_id"/>
    <property type="match status" value="1"/>
</dbReference>
<evidence type="ECO:0000313" key="3">
    <source>
        <dbReference type="Proteomes" id="UP000642748"/>
    </source>
</evidence>
<feature type="domain" description="MbtH-like" evidence="1">
    <location>
        <begin position="57"/>
        <end position="107"/>
    </location>
</feature>
<evidence type="ECO:0000259" key="1">
    <source>
        <dbReference type="SMART" id="SM00923"/>
    </source>
</evidence>
<dbReference type="InterPro" id="IPR005153">
    <property type="entry name" value="MbtH-like_dom"/>
</dbReference>